<name>E0S1E4_BUTPB</name>
<organism evidence="2 3">
    <name type="scientific">Butyrivibrio proteoclasticus (strain ATCC 51982 / DSM 14932 / B316)</name>
    <name type="common">Clostridium proteoclasticum</name>
    <dbReference type="NCBI Taxonomy" id="515622"/>
    <lineage>
        <taxon>Bacteria</taxon>
        <taxon>Bacillati</taxon>
        <taxon>Bacillota</taxon>
        <taxon>Clostridia</taxon>
        <taxon>Lachnospirales</taxon>
        <taxon>Lachnospiraceae</taxon>
        <taxon>Butyrivibrio</taxon>
    </lineage>
</organism>
<accession>E0S1E4</accession>
<dbReference type="EMBL" id="CP001810">
    <property type="protein sequence ID" value="ADL33619.1"/>
    <property type="molecule type" value="Genomic_DNA"/>
</dbReference>
<feature type="region of interest" description="Disordered" evidence="1">
    <location>
        <begin position="349"/>
        <end position="370"/>
    </location>
</feature>
<protein>
    <submittedName>
        <fullName evidence="2">Uncharacterized protein</fullName>
    </submittedName>
</protein>
<dbReference type="HOGENOM" id="CLU_747376_0_0_9"/>
<keyword evidence="3" id="KW-1185">Reference proteome</keyword>
<dbReference type="eggNOG" id="ENOG50330RA">
    <property type="taxonomic scope" value="Bacteria"/>
</dbReference>
<evidence type="ECO:0000313" key="2">
    <source>
        <dbReference type="EMBL" id="ADL33619.1"/>
    </source>
</evidence>
<evidence type="ECO:0000256" key="1">
    <source>
        <dbReference type="SAM" id="MobiDB-lite"/>
    </source>
</evidence>
<reference evidence="2 3" key="1">
    <citation type="journal article" date="2010" name="PLoS ONE">
        <title>The glycobiome of the rumen bacterium Butyrivibrio proteoclasticus B316(T) highlights adaptation to a polysaccharide-rich environment.</title>
        <authorList>
            <person name="Kelly W.J."/>
            <person name="Leahy S.C."/>
            <person name="Altermann E."/>
            <person name="Yeoman C.J."/>
            <person name="Dunne J.C."/>
            <person name="Kong Z."/>
            <person name="Pacheco D.M."/>
            <person name="Li D."/>
            <person name="Noel S.J."/>
            <person name="Moon C.D."/>
            <person name="Cookson A.L."/>
            <person name="Attwood G.T."/>
        </authorList>
    </citation>
    <scope>NUCLEOTIDE SEQUENCE [LARGE SCALE GENOMIC DNA]</scope>
    <source>
        <strain evidence="3">ATCC 51982 / DSM 14932 / B316</strain>
    </source>
</reference>
<sequence>MSGRLLRRIGKTIICVALGAVILFNSPVVSRAYDDTVSISEDTYNTLTKGTRVYNGVDYGAKYGYNPLYYFLNYNDLRIAYGADPAKLVEHYALFGIKENRVANRQITRGAHSWGSSNEYIVPSNQLTSNQSNGMTVIPEQLHNNGGMNKRQDVEARSVAKQLADSIYEIVMLANNPEDSNKNSSSSSSSQEEKKPVINEIQMVAYATGVVQAYCKAGKELTREEVAATNSKVYRTSYGVFCAHEFTSAGATRALGLILDYLDADIHRDYPDAPPIKWVHVNANTWNLQFCQIACNNHEAYADAINGIAGYGKHPTQGGVEKDIQSYVSVATLTQIINTRPPFTDDGLYSTQDLPKNTNPMTGTANDYKW</sequence>
<dbReference type="STRING" id="515622.bpr_I0877"/>
<evidence type="ECO:0000313" key="3">
    <source>
        <dbReference type="Proteomes" id="UP000001299"/>
    </source>
</evidence>
<dbReference type="RefSeq" id="WP_013280275.1">
    <property type="nucleotide sequence ID" value="NC_014387.1"/>
</dbReference>
<proteinExistence type="predicted"/>
<dbReference type="Proteomes" id="UP000001299">
    <property type="component" value="Chromosome 1"/>
</dbReference>
<dbReference type="KEGG" id="bpb:bpr_I0877"/>
<gene>
    <name evidence="2" type="ordered locus">bpr_I0877</name>
</gene>
<dbReference type="AlphaFoldDB" id="E0S1E4"/>